<accession>A0A919T5X5</accession>
<dbReference type="RefSeq" id="WP_213005727.1">
    <property type="nucleotide sequence ID" value="NZ_BOQN01000019.1"/>
</dbReference>
<protein>
    <submittedName>
        <fullName evidence="1">Uncharacterized protein</fullName>
    </submittedName>
</protein>
<comment type="caution">
    <text evidence="1">The sequence shown here is derived from an EMBL/GenBank/DDBJ whole genome shotgun (WGS) entry which is preliminary data.</text>
</comment>
<evidence type="ECO:0000313" key="2">
    <source>
        <dbReference type="Proteomes" id="UP000677082"/>
    </source>
</evidence>
<dbReference type="Proteomes" id="UP000677082">
    <property type="component" value="Unassembled WGS sequence"/>
</dbReference>
<keyword evidence="2" id="KW-1185">Reference proteome</keyword>
<proteinExistence type="predicted"/>
<dbReference type="EMBL" id="BOQN01000019">
    <property type="protein sequence ID" value="GIM89768.1"/>
    <property type="molecule type" value="Genomic_DNA"/>
</dbReference>
<organism evidence="1 2">
    <name type="scientific">Paractinoplanes toevensis</name>
    <dbReference type="NCBI Taxonomy" id="571911"/>
    <lineage>
        <taxon>Bacteria</taxon>
        <taxon>Bacillati</taxon>
        <taxon>Actinomycetota</taxon>
        <taxon>Actinomycetes</taxon>
        <taxon>Micromonosporales</taxon>
        <taxon>Micromonosporaceae</taxon>
        <taxon>Paractinoplanes</taxon>
    </lineage>
</organism>
<reference evidence="1 2" key="1">
    <citation type="submission" date="2021-03" db="EMBL/GenBank/DDBJ databases">
        <title>Whole genome shotgun sequence of Actinoplanes toevensis NBRC 105298.</title>
        <authorList>
            <person name="Komaki H."/>
            <person name="Tamura T."/>
        </authorList>
    </citation>
    <scope>NUCLEOTIDE SEQUENCE [LARGE SCALE GENOMIC DNA]</scope>
    <source>
        <strain evidence="1 2">NBRC 105298</strain>
    </source>
</reference>
<sequence length="264" mass="27576">MTFGSHLARLIDVRGLDAAALAGRAATGEHEIRAVLDGGEPEPVLLRRLAPALGLHRSDLFLIADLPVPDDLSLVDPAARGRVDWLAWSLTYLPGAVAELHEFVGSLPPASRPPAAPPPRPLEQYPPGAGGLVLRLLHNRNLGWSGIAKYLFGAGGGPMLSASTIGMIGRGPKTLTPELLGGFAAVLDLTAGDLAALTDVEPALPAAPTRPGVAALLWDARRLTAAQVDQLHDRAHTIRHERAAEIGAGMRCGCPGPTAGEPRR</sequence>
<gene>
    <name evidence="1" type="ORF">Ato02nite_015610</name>
</gene>
<name>A0A919T5X5_9ACTN</name>
<dbReference type="AlphaFoldDB" id="A0A919T5X5"/>
<evidence type="ECO:0000313" key="1">
    <source>
        <dbReference type="EMBL" id="GIM89768.1"/>
    </source>
</evidence>